<evidence type="ECO:0000256" key="4">
    <source>
        <dbReference type="ARBA" id="ARBA00022475"/>
    </source>
</evidence>
<evidence type="ECO:0000313" key="10">
    <source>
        <dbReference type="EMBL" id="HGS05426.1"/>
    </source>
</evidence>
<comment type="caution">
    <text evidence="9">Lacks conserved residue(s) required for the propagation of feature annotation.</text>
</comment>
<dbReference type="AlphaFoldDB" id="A0A7V4G8U3"/>
<evidence type="ECO:0000256" key="3">
    <source>
        <dbReference type="ARBA" id="ARBA00006263"/>
    </source>
</evidence>
<gene>
    <name evidence="9 10" type="primary">cobD</name>
    <name evidence="10" type="ORF">ENT08_06775</name>
</gene>
<sequence>MNLAFPFLVGYLADLWLGDPHHWPHPVRWLGRVSAWWETRLYADRVGAGVVFWGAVTGTALLVVLALLALAGAVGPPLPELAAAYLVYAGIATKSLHLESRKVEEALARGDVVAARQALAMIVGRDTTSLEEQEVRRAVLETVAENLNDGIIAPLWYVLLAGVPGLVLYKTANTLDSLVGYKNERYVRFGRAAARVDDVLNFVPARLSAWLVCVMADAAGLKGQEARRILRRDGANAASPNAGRPEAALAGALGVRLGGPARYFGRMVNKPFIGDPGSPLSPRHYRQALVLLYGASALMAGLTFLILWVSGAGLWGLAGAG</sequence>
<dbReference type="NCBIfam" id="TIGR00380">
    <property type="entry name" value="cobal_cbiB"/>
    <property type="match status" value="1"/>
</dbReference>
<comment type="caution">
    <text evidence="10">The sequence shown here is derived from an EMBL/GenBank/DDBJ whole genome shotgun (WGS) entry which is preliminary data.</text>
</comment>
<dbReference type="Pfam" id="PF03186">
    <property type="entry name" value="CobD_Cbib"/>
    <property type="match status" value="1"/>
</dbReference>
<dbReference type="PANTHER" id="PTHR34308:SF1">
    <property type="entry name" value="COBALAMIN BIOSYNTHESIS PROTEIN CBIB"/>
    <property type="match status" value="1"/>
</dbReference>
<evidence type="ECO:0000256" key="6">
    <source>
        <dbReference type="ARBA" id="ARBA00022692"/>
    </source>
</evidence>
<keyword evidence="8 9" id="KW-0472">Membrane</keyword>
<evidence type="ECO:0000256" key="1">
    <source>
        <dbReference type="ARBA" id="ARBA00004651"/>
    </source>
</evidence>
<dbReference type="GO" id="GO:0015420">
    <property type="term" value="F:ABC-type vitamin B12 transporter activity"/>
    <property type="evidence" value="ECO:0007669"/>
    <property type="project" value="UniProtKB-UniRule"/>
</dbReference>
<evidence type="ECO:0000256" key="7">
    <source>
        <dbReference type="ARBA" id="ARBA00022989"/>
    </source>
</evidence>
<proteinExistence type="inferred from homology"/>
<dbReference type="GO" id="GO:0005886">
    <property type="term" value="C:plasma membrane"/>
    <property type="evidence" value="ECO:0007669"/>
    <property type="project" value="UniProtKB-SubCell"/>
</dbReference>
<comment type="function">
    <text evidence="9">Converts cobyric acid to cobinamide by the addition of aminopropanol on the F carboxylic group.</text>
</comment>
<comment type="similarity">
    <text evidence="3 9">Belongs to the CobD/CbiB family.</text>
</comment>
<feature type="transmembrane region" description="Helical" evidence="9">
    <location>
        <begin position="50"/>
        <end position="71"/>
    </location>
</feature>
<keyword evidence="4 9" id="KW-1003">Cell membrane</keyword>
<dbReference type="GO" id="GO:0009236">
    <property type="term" value="P:cobalamin biosynthetic process"/>
    <property type="evidence" value="ECO:0007669"/>
    <property type="project" value="UniProtKB-UniRule"/>
</dbReference>
<keyword evidence="5 9" id="KW-0169">Cobalamin biosynthesis</keyword>
<reference evidence="10" key="1">
    <citation type="journal article" date="2020" name="mSystems">
        <title>Genome- and Community-Level Interaction Insights into Carbon Utilization and Element Cycling Functions of Hydrothermarchaeota in Hydrothermal Sediment.</title>
        <authorList>
            <person name="Zhou Z."/>
            <person name="Liu Y."/>
            <person name="Xu W."/>
            <person name="Pan J."/>
            <person name="Luo Z.H."/>
            <person name="Li M."/>
        </authorList>
    </citation>
    <scope>NUCLEOTIDE SEQUENCE [LARGE SCALE GENOMIC DNA]</scope>
    <source>
        <strain evidence="10">SpSt-548</strain>
    </source>
</reference>
<evidence type="ECO:0000256" key="2">
    <source>
        <dbReference type="ARBA" id="ARBA00004953"/>
    </source>
</evidence>
<feature type="transmembrane region" description="Helical" evidence="9">
    <location>
        <begin position="151"/>
        <end position="169"/>
    </location>
</feature>
<keyword evidence="7 9" id="KW-1133">Transmembrane helix</keyword>
<comment type="subcellular location">
    <subcellularLocation>
        <location evidence="1 9">Cell membrane</location>
        <topology evidence="1 9">Multi-pass membrane protein</topology>
    </subcellularLocation>
</comment>
<dbReference type="GO" id="GO:0048472">
    <property type="term" value="F:threonine-phosphate decarboxylase activity"/>
    <property type="evidence" value="ECO:0007669"/>
    <property type="project" value="InterPro"/>
</dbReference>
<dbReference type="InterPro" id="IPR004485">
    <property type="entry name" value="Cobalamin_biosynth_CobD/CbiB"/>
</dbReference>
<evidence type="ECO:0000256" key="9">
    <source>
        <dbReference type="HAMAP-Rule" id="MF_00024"/>
    </source>
</evidence>
<organism evidence="10">
    <name type="scientific">Desulfobacca acetoxidans</name>
    <dbReference type="NCBI Taxonomy" id="60893"/>
    <lineage>
        <taxon>Bacteria</taxon>
        <taxon>Pseudomonadati</taxon>
        <taxon>Thermodesulfobacteriota</taxon>
        <taxon>Desulfobaccia</taxon>
        <taxon>Desulfobaccales</taxon>
        <taxon>Desulfobaccaceae</taxon>
        <taxon>Desulfobacca</taxon>
    </lineage>
</organism>
<accession>A0A7V4G8U3</accession>
<keyword evidence="6 9" id="KW-0812">Transmembrane</keyword>
<dbReference type="HAMAP" id="MF_00024">
    <property type="entry name" value="CobD_CbiB"/>
    <property type="match status" value="1"/>
</dbReference>
<dbReference type="EMBL" id="DSXI01000398">
    <property type="protein sequence ID" value="HGS05426.1"/>
    <property type="molecule type" value="Genomic_DNA"/>
</dbReference>
<evidence type="ECO:0000256" key="5">
    <source>
        <dbReference type="ARBA" id="ARBA00022573"/>
    </source>
</evidence>
<comment type="pathway">
    <text evidence="2 9">Cofactor biosynthesis; adenosylcobalamin biosynthesis.</text>
</comment>
<protein>
    <recommendedName>
        <fullName evidence="9">Cobalamin biosynthesis protein CobD</fullName>
    </recommendedName>
</protein>
<evidence type="ECO:0000256" key="8">
    <source>
        <dbReference type="ARBA" id="ARBA00023136"/>
    </source>
</evidence>
<name>A0A7V4G8U3_9BACT</name>
<feature type="transmembrane region" description="Helical" evidence="9">
    <location>
        <begin position="290"/>
        <end position="318"/>
    </location>
</feature>
<dbReference type="UniPathway" id="UPA00148"/>
<dbReference type="PANTHER" id="PTHR34308">
    <property type="entry name" value="COBALAMIN BIOSYNTHESIS PROTEIN CBIB"/>
    <property type="match status" value="1"/>
</dbReference>